<protein>
    <submittedName>
        <fullName evidence="1">Uncharacterized protein</fullName>
    </submittedName>
</protein>
<evidence type="ECO:0000313" key="1">
    <source>
        <dbReference type="EMBL" id="KLT41241.1"/>
    </source>
</evidence>
<gene>
    <name evidence="1" type="ORF">CC85DRAFT_126153</name>
</gene>
<accession>A0A0J0XJL0</accession>
<keyword evidence="2" id="KW-1185">Reference proteome</keyword>
<sequence length="174" mass="19195">MLVDVGGPCPPIYIPSVPPFPAEHPRRGTGTHERPSVGGMCLVDLSGESLESWSHGAMEGAARGPLSLLSAEQHAQDRLSQRVYVACPLARGGRGQRRVRFGEVHEVRRCKELLTRRQSSAWTRRWVDTALGGHGAGWTRRWVNGADTARRKVTQRTTRRYGDAMLMSQAANKA</sequence>
<dbReference type="RefSeq" id="XP_018277732.1">
    <property type="nucleotide sequence ID" value="XM_018419434.1"/>
</dbReference>
<proteinExistence type="predicted"/>
<dbReference type="Proteomes" id="UP000053611">
    <property type="component" value="Unassembled WGS sequence"/>
</dbReference>
<name>A0A0J0XJL0_9TREE</name>
<evidence type="ECO:0000313" key="2">
    <source>
        <dbReference type="Proteomes" id="UP000053611"/>
    </source>
</evidence>
<dbReference type="GeneID" id="28980037"/>
<dbReference type="EMBL" id="KQ087221">
    <property type="protein sequence ID" value="KLT41241.1"/>
    <property type="molecule type" value="Genomic_DNA"/>
</dbReference>
<reference evidence="1 2" key="1">
    <citation type="submission" date="2015-03" db="EMBL/GenBank/DDBJ databases">
        <title>Genomics and transcriptomics of the oil-accumulating basidiomycete yeast T. oleaginosus allow insights into substrate utilization and the diverse evolutionary trajectories of mating systems in fungi.</title>
        <authorList>
            <consortium name="DOE Joint Genome Institute"/>
            <person name="Kourist R."/>
            <person name="Kracht O."/>
            <person name="Bracharz F."/>
            <person name="Lipzen A."/>
            <person name="Nolan M."/>
            <person name="Ohm R."/>
            <person name="Grigoriev I."/>
            <person name="Sun S."/>
            <person name="Heitman J."/>
            <person name="Bruck T."/>
            <person name="Nowrousian M."/>
        </authorList>
    </citation>
    <scope>NUCLEOTIDE SEQUENCE [LARGE SCALE GENOMIC DNA]</scope>
    <source>
        <strain evidence="1 2">IBC0246</strain>
    </source>
</reference>
<organism evidence="1 2">
    <name type="scientific">Cutaneotrichosporon oleaginosum</name>
    <dbReference type="NCBI Taxonomy" id="879819"/>
    <lineage>
        <taxon>Eukaryota</taxon>
        <taxon>Fungi</taxon>
        <taxon>Dikarya</taxon>
        <taxon>Basidiomycota</taxon>
        <taxon>Agaricomycotina</taxon>
        <taxon>Tremellomycetes</taxon>
        <taxon>Trichosporonales</taxon>
        <taxon>Trichosporonaceae</taxon>
        <taxon>Cutaneotrichosporon</taxon>
    </lineage>
</organism>
<dbReference type="AlphaFoldDB" id="A0A0J0XJL0"/>